<dbReference type="AlphaFoldDB" id="A0A9W8A1P8"/>
<sequence>MTNRATNDTTKLSEIKAYDFGHATALQAAKRAGSAGLGGPPPPQKLEPSAHIVPVAQIEQCAQDLARFAAFRRRHLSDLPTYPPSRRPSMAPTVHENLEEHMRRHSLISAPLTEKPLRPSGQFKRDVIYENRRKPSTHTFAAQLEKKVAFGGPMPTKTRKSKIGGSGVTLPTSGIGKKAVFEPTSVLTGYNLQEASRNNCRSSLGMMPSSGHRRQRTATGIECSNMKPNAPQTAKLGKHIRVGSQYQNNTGERLIIAEKSHRKTTSLSGANDKNVDQSFLVYKSIAYKRSDIGGPLEKTTKSSCIGGTGLPHTAANTSIGSSLSKV</sequence>
<reference evidence="1" key="1">
    <citation type="submission" date="2022-07" db="EMBL/GenBank/DDBJ databases">
        <title>Phylogenomic reconstructions and comparative analyses of Kickxellomycotina fungi.</title>
        <authorList>
            <person name="Reynolds N.K."/>
            <person name="Stajich J.E."/>
            <person name="Barry K."/>
            <person name="Grigoriev I.V."/>
            <person name="Crous P."/>
            <person name="Smith M.E."/>
        </authorList>
    </citation>
    <scope>NUCLEOTIDE SEQUENCE</scope>
    <source>
        <strain evidence="1">NBRC 100468</strain>
    </source>
</reference>
<comment type="caution">
    <text evidence="1">The sequence shown here is derived from an EMBL/GenBank/DDBJ whole genome shotgun (WGS) entry which is preliminary data.</text>
</comment>
<dbReference type="EMBL" id="JANBPU010000007">
    <property type="protein sequence ID" value="KAJ1921078.1"/>
    <property type="molecule type" value="Genomic_DNA"/>
</dbReference>
<evidence type="ECO:0000313" key="2">
    <source>
        <dbReference type="Proteomes" id="UP001150538"/>
    </source>
</evidence>
<name>A0A9W8A1P8_9FUNG</name>
<evidence type="ECO:0000313" key="1">
    <source>
        <dbReference type="EMBL" id="KAJ1921078.1"/>
    </source>
</evidence>
<protein>
    <submittedName>
        <fullName evidence="1">Uncharacterized protein</fullName>
    </submittedName>
</protein>
<accession>A0A9W8A1P8</accession>
<proteinExistence type="predicted"/>
<dbReference type="Proteomes" id="UP001150538">
    <property type="component" value="Unassembled WGS sequence"/>
</dbReference>
<keyword evidence="2" id="KW-1185">Reference proteome</keyword>
<organism evidence="1 2">
    <name type="scientific">Mycoemilia scoparia</name>
    <dbReference type="NCBI Taxonomy" id="417184"/>
    <lineage>
        <taxon>Eukaryota</taxon>
        <taxon>Fungi</taxon>
        <taxon>Fungi incertae sedis</taxon>
        <taxon>Zoopagomycota</taxon>
        <taxon>Kickxellomycotina</taxon>
        <taxon>Kickxellomycetes</taxon>
        <taxon>Kickxellales</taxon>
        <taxon>Kickxellaceae</taxon>
        <taxon>Mycoemilia</taxon>
    </lineage>
</organism>
<gene>
    <name evidence="1" type="ORF">H4219_000936</name>
</gene>